<dbReference type="PANTHER" id="PTHR43016:SF13">
    <property type="entry name" value="PRESEQUENCE PROTEASE, MITOCHONDRIAL"/>
    <property type="match status" value="1"/>
</dbReference>
<dbReference type="Gene3D" id="3.30.830.10">
    <property type="entry name" value="Metalloenzyme, LuxS/M16 peptidase-like"/>
    <property type="match status" value="1"/>
</dbReference>
<dbReference type="SUPFAM" id="SSF63411">
    <property type="entry name" value="LuxS/MPP-like metallohydrolase"/>
    <property type="match status" value="1"/>
</dbReference>
<dbReference type="InterPro" id="IPR011249">
    <property type="entry name" value="Metalloenz_LuxS/M16"/>
</dbReference>
<dbReference type="Pfam" id="PF05193">
    <property type="entry name" value="Peptidase_M16_C"/>
    <property type="match status" value="1"/>
</dbReference>
<dbReference type="AlphaFoldDB" id="A0A5K3FKN7"/>
<dbReference type="GO" id="GO:0016485">
    <property type="term" value="P:protein processing"/>
    <property type="evidence" value="ECO:0007669"/>
    <property type="project" value="TreeGrafter"/>
</dbReference>
<dbReference type="WBParaSite" id="MCU_008592-RA">
    <property type="protein sequence ID" value="MCU_008592-RA"/>
    <property type="gene ID" value="MCU_008592"/>
</dbReference>
<dbReference type="PANTHER" id="PTHR43016">
    <property type="entry name" value="PRESEQUENCE PROTEASE"/>
    <property type="match status" value="1"/>
</dbReference>
<feature type="domain" description="Peptidase M16 C-terminal" evidence="1">
    <location>
        <begin position="67"/>
        <end position="120"/>
    </location>
</feature>
<name>A0A5K3FKN7_MESCO</name>
<evidence type="ECO:0000259" key="1">
    <source>
        <dbReference type="Pfam" id="PF05193"/>
    </source>
</evidence>
<evidence type="ECO:0000313" key="2">
    <source>
        <dbReference type="WBParaSite" id="MCU_008592-RA"/>
    </source>
</evidence>
<proteinExistence type="predicted"/>
<protein>
    <submittedName>
        <fullName evidence="2">Peptidase_M16_C domain-containing protein</fullName>
    </submittedName>
</protein>
<sequence length="146" mass="16948">MLMPDFSQHHTVLILNLDKKTGDWNPRTLKSNLLTLLHQVVENNLLPVSQGHISDGHPHAIPFLSWEALKEFHSNFYHPRNAIIYAYGNLDVDNYFQHLDSDCLGKFTVQDPPPKVVFEPKWTEPRSICRCDTQGICRFTRLRPNE</sequence>
<dbReference type="GO" id="GO:0004222">
    <property type="term" value="F:metalloendopeptidase activity"/>
    <property type="evidence" value="ECO:0007669"/>
    <property type="project" value="TreeGrafter"/>
</dbReference>
<dbReference type="InterPro" id="IPR007863">
    <property type="entry name" value="Peptidase_M16_C"/>
</dbReference>
<accession>A0A5K3FKN7</accession>
<dbReference type="GO" id="GO:0046872">
    <property type="term" value="F:metal ion binding"/>
    <property type="evidence" value="ECO:0007669"/>
    <property type="project" value="InterPro"/>
</dbReference>
<reference evidence="2" key="1">
    <citation type="submission" date="2019-11" db="UniProtKB">
        <authorList>
            <consortium name="WormBaseParasite"/>
        </authorList>
    </citation>
    <scope>IDENTIFICATION</scope>
</reference>
<organism evidence="2">
    <name type="scientific">Mesocestoides corti</name>
    <name type="common">Flatworm</name>
    <dbReference type="NCBI Taxonomy" id="53468"/>
    <lineage>
        <taxon>Eukaryota</taxon>
        <taxon>Metazoa</taxon>
        <taxon>Spiralia</taxon>
        <taxon>Lophotrochozoa</taxon>
        <taxon>Platyhelminthes</taxon>
        <taxon>Cestoda</taxon>
        <taxon>Eucestoda</taxon>
        <taxon>Cyclophyllidea</taxon>
        <taxon>Mesocestoididae</taxon>
        <taxon>Mesocestoides</taxon>
    </lineage>
</organism>